<organism evidence="7 8">
    <name type="scientific">Abyssobacteria bacterium (strain SURF_5)</name>
    <dbReference type="NCBI Taxonomy" id="2093360"/>
    <lineage>
        <taxon>Bacteria</taxon>
        <taxon>Pseudomonadati</taxon>
        <taxon>Candidatus Hydrogenedentota</taxon>
        <taxon>Candidatus Abyssobacteria</taxon>
    </lineage>
</organism>
<dbReference type="Proteomes" id="UP000265882">
    <property type="component" value="Unassembled WGS sequence"/>
</dbReference>
<dbReference type="AlphaFoldDB" id="A0A3A4P6S3"/>
<evidence type="ECO:0000256" key="5">
    <source>
        <dbReference type="HAMAP-Rule" id="MF_00291"/>
    </source>
</evidence>
<dbReference type="Gene3D" id="1.10.287.610">
    <property type="entry name" value="Helix hairpin bin"/>
    <property type="match status" value="1"/>
</dbReference>
<evidence type="ECO:0000256" key="1">
    <source>
        <dbReference type="ARBA" id="ARBA00006242"/>
    </source>
</evidence>
<protein>
    <recommendedName>
        <fullName evidence="4 5">Small ribosomal subunit protein uS2</fullName>
    </recommendedName>
</protein>
<reference evidence="7 8" key="1">
    <citation type="journal article" date="2017" name="ISME J.">
        <title>Energy and carbon metabolisms in a deep terrestrial subsurface fluid microbial community.</title>
        <authorList>
            <person name="Momper L."/>
            <person name="Jungbluth S.P."/>
            <person name="Lee M.D."/>
            <person name="Amend J.P."/>
        </authorList>
    </citation>
    <scope>NUCLEOTIDE SEQUENCE [LARGE SCALE GENOMIC DNA]</scope>
    <source>
        <strain evidence="7">SURF_5</strain>
    </source>
</reference>
<dbReference type="GO" id="GO:0006412">
    <property type="term" value="P:translation"/>
    <property type="evidence" value="ECO:0007669"/>
    <property type="project" value="UniProtKB-UniRule"/>
</dbReference>
<dbReference type="PROSITE" id="PS00963">
    <property type="entry name" value="RIBOSOMAL_S2_2"/>
    <property type="match status" value="1"/>
</dbReference>
<keyword evidence="2 5" id="KW-0689">Ribosomal protein</keyword>
<dbReference type="Pfam" id="PF00318">
    <property type="entry name" value="Ribosomal_S2"/>
    <property type="match status" value="1"/>
</dbReference>
<dbReference type="InterPro" id="IPR005706">
    <property type="entry name" value="Ribosomal_uS2_bac/mit/plastid"/>
</dbReference>
<keyword evidence="3 5" id="KW-0687">Ribonucleoprotein</keyword>
<dbReference type="PANTHER" id="PTHR12534:SF0">
    <property type="entry name" value="SMALL RIBOSOMAL SUBUNIT PROTEIN US2M"/>
    <property type="match status" value="1"/>
</dbReference>
<dbReference type="GO" id="GO:0003735">
    <property type="term" value="F:structural constituent of ribosome"/>
    <property type="evidence" value="ECO:0007669"/>
    <property type="project" value="InterPro"/>
</dbReference>
<dbReference type="NCBIfam" id="TIGR01011">
    <property type="entry name" value="rpsB_bact"/>
    <property type="match status" value="1"/>
</dbReference>
<dbReference type="EMBL" id="QZKU01000002">
    <property type="protein sequence ID" value="RJP26859.1"/>
    <property type="molecule type" value="Genomic_DNA"/>
</dbReference>
<dbReference type="PANTHER" id="PTHR12534">
    <property type="entry name" value="30S RIBOSOMAL PROTEIN S2 PROKARYOTIC AND ORGANELLAR"/>
    <property type="match status" value="1"/>
</dbReference>
<evidence type="ECO:0000256" key="2">
    <source>
        <dbReference type="ARBA" id="ARBA00022980"/>
    </source>
</evidence>
<comment type="caution">
    <text evidence="7">The sequence shown here is derived from an EMBL/GenBank/DDBJ whole genome shotgun (WGS) entry which is preliminary data.</text>
</comment>
<evidence type="ECO:0000313" key="8">
    <source>
        <dbReference type="Proteomes" id="UP000265882"/>
    </source>
</evidence>
<evidence type="ECO:0000313" key="7">
    <source>
        <dbReference type="EMBL" id="RJP26859.1"/>
    </source>
</evidence>
<dbReference type="HAMAP" id="MF_00291_B">
    <property type="entry name" value="Ribosomal_uS2_B"/>
    <property type="match status" value="1"/>
</dbReference>
<dbReference type="SUPFAM" id="SSF52313">
    <property type="entry name" value="Ribosomal protein S2"/>
    <property type="match status" value="1"/>
</dbReference>
<dbReference type="CDD" id="cd01425">
    <property type="entry name" value="RPS2"/>
    <property type="match status" value="1"/>
</dbReference>
<name>A0A3A4P6S3_ABYX5</name>
<evidence type="ECO:0000256" key="6">
    <source>
        <dbReference type="RuleBase" id="RU003631"/>
    </source>
</evidence>
<evidence type="ECO:0000256" key="3">
    <source>
        <dbReference type="ARBA" id="ARBA00023274"/>
    </source>
</evidence>
<dbReference type="FunFam" id="1.10.287.610:FF:000001">
    <property type="entry name" value="30S ribosomal protein S2"/>
    <property type="match status" value="1"/>
</dbReference>
<dbReference type="PROSITE" id="PS00962">
    <property type="entry name" value="RIBOSOMAL_S2_1"/>
    <property type="match status" value="1"/>
</dbReference>
<comment type="similarity">
    <text evidence="1 5 6">Belongs to the universal ribosomal protein uS2 family.</text>
</comment>
<gene>
    <name evidence="5 7" type="primary">rpsB</name>
    <name evidence="7" type="ORF">C4520_00120</name>
</gene>
<sequence>MAIVTMKQLLEAGVHFGHQARRWNPKMQRYIFGERNGVYIIDLQKTVQQVNTVYHFVREIIEQGESILFVGTKRQAQEVVREQAQRCGMFYVTNRWLGGTLTNFETIKKSIRRLKRIEKMEQEGTFGNFTKKEIGRLLKEKAKLDKNLSGLKDMAMLPGAIFIIDTKKEAIAVAEANKLKIPSIGIVDTNCDPDEITYPIPGNDDAIRSIKLFTTIISDAVLDAKARVLEGKEVPGTELGAEIAEKDRAVLSRAGSSVIEDDSEEEEEPE</sequence>
<accession>A0A3A4P6S3</accession>
<dbReference type="Gene3D" id="3.40.50.10490">
    <property type="entry name" value="Glucose-6-phosphate isomerase like protein, domain 1"/>
    <property type="match status" value="1"/>
</dbReference>
<evidence type="ECO:0000256" key="4">
    <source>
        <dbReference type="ARBA" id="ARBA00035256"/>
    </source>
</evidence>
<proteinExistence type="inferred from homology"/>
<dbReference type="InterPro" id="IPR018130">
    <property type="entry name" value="Ribosomal_uS2_CS"/>
</dbReference>
<dbReference type="InterPro" id="IPR001865">
    <property type="entry name" value="Ribosomal_uS2"/>
</dbReference>
<dbReference type="PRINTS" id="PR00395">
    <property type="entry name" value="RIBOSOMALS2"/>
</dbReference>
<dbReference type="GO" id="GO:0022627">
    <property type="term" value="C:cytosolic small ribosomal subunit"/>
    <property type="evidence" value="ECO:0007669"/>
    <property type="project" value="TreeGrafter"/>
</dbReference>
<dbReference type="InterPro" id="IPR023591">
    <property type="entry name" value="Ribosomal_uS2_flav_dom_sf"/>
</dbReference>